<dbReference type="Proteomes" id="UP001058074">
    <property type="component" value="Unassembled WGS sequence"/>
</dbReference>
<comment type="caution">
    <text evidence="1">The sequence shown here is derived from an EMBL/GenBank/DDBJ whole genome shotgun (WGS) entry which is preliminary data.</text>
</comment>
<evidence type="ECO:0000313" key="2">
    <source>
        <dbReference type="Proteomes" id="UP001058074"/>
    </source>
</evidence>
<name>A0ACB5RCH7_9CLOT</name>
<keyword evidence="2" id="KW-1185">Reference proteome</keyword>
<gene>
    <name evidence="1" type="primary">ftsH_1</name>
    <name evidence="1" type="ORF">rsdtw13_22180</name>
</gene>
<proteinExistence type="predicted"/>
<keyword evidence="1" id="KW-0645">Protease</keyword>
<dbReference type="EMBL" id="BROD01000001">
    <property type="protein sequence ID" value="GKX66960.1"/>
    <property type="molecule type" value="Genomic_DNA"/>
</dbReference>
<accession>A0ACB5RCH7</accession>
<keyword evidence="1" id="KW-0482">Metalloprotease</keyword>
<protein>
    <submittedName>
        <fullName evidence="1">ATP-dependent zinc metalloprotease FtsH</fullName>
    </submittedName>
</protein>
<sequence length="579" mass="63355">MSNLKNKWVLFSIITLILSIAFLIYNPWSPKINVQRNYVSFKEDLNKNNISKVKINEDNLEITLKNNTKYLTDNPKNDNLKAQLLEKNIKVVELSKEPLSKTIPATTLTISIVILALVILKKKNLGAKSFSTISTEPVTFAKDSVFGFHSVAGNEEAKENMLDIVDFLKTPEKYTKYGARIPKGIILYGEPGTGKTLLAKAVAGEAEVPFFAVTGSDFVQMYVGVGASRIRNLFKKAKASSKAVIFIDEIDAIGKKRGGASSSGGSDERDQTLNALLTEMSGFSESEGIVVIAATNRLDTLDPALLRPGRFDRHVEVGLPDVNSRKSILSLHLNNKPFENIDVSSIAKKTAGFSGAKLENLVNEAAILAAKETAPFINEDHVEKAFSIILAGQEKKDRSYIKDSDKEITAYHEAGHAVISKLLLPNETISKVSIIPTTKGAGGYTLTIPEDAQYKTLSYLQNRVQVLLGGRAAEEIIFGKNNITTGAYSDLSESTKIITAMITEYGMGKELGLLKLSELGEFASSYGNPVITEARGLIDNLYEDTKKLLLENLPLLHAIANTLKEKEQISDEEIALLSH</sequence>
<evidence type="ECO:0000313" key="1">
    <source>
        <dbReference type="EMBL" id="GKX66960.1"/>
    </source>
</evidence>
<reference evidence="1" key="1">
    <citation type="journal article" date="2025" name="Int. J. Syst. Evol. Microbiol.">
        <title>Inconstantimicrobium mannanitabidum sp. nov., a novel member of the family Clostridiaceae isolated from anoxic soil under the treatment of reductive soil disinfestation.</title>
        <authorList>
            <person name="Ueki A."/>
            <person name="Tonouchi A."/>
            <person name="Honma S."/>
            <person name="Kaku N."/>
            <person name="Ueki K."/>
        </authorList>
    </citation>
    <scope>NUCLEOTIDE SEQUENCE</scope>
    <source>
        <strain evidence="1">TW13</strain>
    </source>
</reference>
<organism evidence="1 2">
    <name type="scientific">Inconstantimicrobium mannanitabidum</name>
    <dbReference type="NCBI Taxonomy" id="1604901"/>
    <lineage>
        <taxon>Bacteria</taxon>
        <taxon>Bacillati</taxon>
        <taxon>Bacillota</taxon>
        <taxon>Clostridia</taxon>
        <taxon>Eubacteriales</taxon>
        <taxon>Clostridiaceae</taxon>
        <taxon>Inconstantimicrobium</taxon>
    </lineage>
</organism>
<keyword evidence="1" id="KW-0378">Hydrolase</keyword>